<evidence type="ECO:0000259" key="2">
    <source>
        <dbReference type="Pfam" id="PF25455"/>
    </source>
</evidence>
<dbReference type="SUPFAM" id="SSF103025">
    <property type="entry name" value="Folate-binding domain"/>
    <property type="match status" value="1"/>
</dbReference>
<dbReference type="PIRSF" id="PIRSF006487">
    <property type="entry name" value="GcvT"/>
    <property type="match status" value="1"/>
</dbReference>
<proteinExistence type="predicted"/>
<dbReference type="AlphaFoldDB" id="A0A9X3ZH47"/>
<dbReference type="Gene3D" id="3.30.70.1400">
    <property type="entry name" value="Aminomethyltransferase beta-barrel domains"/>
    <property type="match status" value="1"/>
</dbReference>
<accession>A0A9X3ZH47</accession>
<dbReference type="InterPro" id="IPR017703">
    <property type="entry name" value="YgfZ/GCV_T_CS"/>
</dbReference>
<dbReference type="PANTHER" id="PTHR22602">
    <property type="entry name" value="TRANSFERASE CAF17, MITOCHONDRIAL-RELATED"/>
    <property type="match status" value="1"/>
</dbReference>
<comment type="caution">
    <text evidence="3">The sequence shown here is derived from an EMBL/GenBank/DDBJ whole genome shotgun (WGS) entry which is preliminary data.</text>
</comment>
<keyword evidence="4" id="KW-1185">Reference proteome</keyword>
<dbReference type="EMBL" id="JAPJZI010000001">
    <property type="protein sequence ID" value="MDA5399247.1"/>
    <property type="molecule type" value="Genomic_DNA"/>
</dbReference>
<organism evidence="3 4">
    <name type="scientific">Hoeflea prorocentri</name>
    <dbReference type="NCBI Taxonomy" id="1922333"/>
    <lineage>
        <taxon>Bacteria</taxon>
        <taxon>Pseudomonadati</taxon>
        <taxon>Pseudomonadota</taxon>
        <taxon>Alphaproteobacteria</taxon>
        <taxon>Hyphomicrobiales</taxon>
        <taxon>Rhizobiaceae</taxon>
        <taxon>Hoeflea</taxon>
    </lineage>
</organism>
<dbReference type="NCBIfam" id="TIGR03317">
    <property type="entry name" value="ygfZ_signature"/>
    <property type="match status" value="1"/>
</dbReference>
<evidence type="ECO:0000313" key="3">
    <source>
        <dbReference type="EMBL" id="MDA5399247.1"/>
    </source>
</evidence>
<dbReference type="InterPro" id="IPR045179">
    <property type="entry name" value="YgfZ/GcvT"/>
</dbReference>
<evidence type="ECO:0000313" key="4">
    <source>
        <dbReference type="Proteomes" id="UP001151234"/>
    </source>
</evidence>
<keyword evidence="1" id="KW-0809">Transit peptide</keyword>
<dbReference type="RefSeq" id="WP_267990691.1">
    <property type="nucleotide sequence ID" value="NZ_JAPJZI010000001.1"/>
</dbReference>
<reference evidence="3" key="1">
    <citation type="submission" date="2022-11" db="EMBL/GenBank/DDBJ databases">
        <title>Draft genome sequence of Hoeflea poritis E7-10 and Hoeflea prorocentri PM5-8, separated from scleractinian coral Porites lutea and marine dinoflagellate.</title>
        <authorList>
            <person name="Zhang G."/>
            <person name="Wei Q."/>
            <person name="Cai L."/>
        </authorList>
    </citation>
    <scope>NUCLEOTIDE SEQUENCE</scope>
    <source>
        <strain evidence="3">PM5-8</strain>
    </source>
</reference>
<feature type="domain" description="CAF17 C-terminal" evidence="2">
    <location>
        <begin position="198"/>
        <end position="269"/>
    </location>
</feature>
<dbReference type="Gene3D" id="3.30.1360.120">
    <property type="entry name" value="Probable tRNA modification gtpase trme, domain 1"/>
    <property type="match status" value="1"/>
</dbReference>
<dbReference type="InterPro" id="IPR057460">
    <property type="entry name" value="CAF17_C"/>
</dbReference>
<gene>
    <name evidence="3" type="ORF">OQ273_11745</name>
</gene>
<dbReference type="InterPro" id="IPR027266">
    <property type="entry name" value="TrmE/GcvT-like"/>
</dbReference>
<name>A0A9X3ZH47_9HYPH</name>
<dbReference type="PANTHER" id="PTHR22602:SF0">
    <property type="entry name" value="TRANSFERASE CAF17, MITOCHONDRIAL-RELATED"/>
    <property type="match status" value="1"/>
</dbReference>
<dbReference type="Proteomes" id="UP001151234">
    <property type="component" value="Unassembled WGS sequence"/>
</dbReference>
<evidence type="ECO:0000256" key="1">
    <source>
        <dbReference type="ARBA" id="ARBA00022946"/>
    </source>
</evidence>
<protein>
    <submittedName>
        <fullName evidence="3">Folate-binding protein</fullName>
    </submittedName>
</protein>
<dbReference type="Pfam" id="PF25455">
    <property type="entry name" value="Beta-barrel_CAF17_C"/>
    <property type="match status" value="1"/>
</dbReference>
<sequence length="283" mass="30766">MRCVTLADRTLVRIAGDDAQHFLQDVVSCGVEDLPHGEARPGALLSPQGKILFAFLISREGDDGFVFELDRGAVQPFMQRMTMYRLRVKADIEELTDRPVQAVWDSAHQEGWLRDRRFQGSQAAFRAYGQGLAETASLSDYDLLRIENGVCEDGSDYLLGDAFPHDVLMDLNEGVSFSKGCFVGQEVVSRMQHRGTARRRIAIVEASSPLPETGAPLTVNGRAVGSLGTVHARTGLALVRTDKVAAALADKAPVLADDTEVSVRLPEWTGLSLQPADSAKNGD</sequence>
<dbReference type="GO" id="GO:0016226">
    <property type="term" value="P:iron-sulfur cluster assembly"/>
    <property type="evidence" value="ECO:0007669"/>
    <property type="project" value="TreeGrafter"/>
</dbReference>